<proteinExistence type="predicted"/>
<name>A0A0E9STE5_ANGAN</name>
<evidence type="ECO:0000313" key="1">
    <source>
        <dbReference type="EMBL" id="JAH43915.1"/>
    </source>
</evidence>
<reference evidence="1" key="2">
    <citation type="journal article" date="2015" name="Fish Shellfish Immunol.">
        <title>Early steps in the European eel (Anguilla anguilla)-Vibrio vulnificus interaction in the gills: Role of the RtxA13 toxin.</title>
        <authorList>
            <person name="Callol A."/>
            <person name="Pajuelo D."/>
            <person name="Ebbesson L."/>
            <person name="Teles M."/>
            <person name="MacKenzie S."/>
            <person name="Amaro C."/>
        </authorList>
    </citation>
    <scope>NUCLEOTIDE SEQUENCE</scope>
</reference>
<sequence length="17" mass="2007">MMEITYISLKGEAFLNF</sequence>
<protein>
    <submittedName>
        <fullName evidence="1">Uncharacterized protein</fullName>
    </submittedName>
</protein>
<organism evidence="1">
    <name type="scientific">Anguilla anguilla</name>
    <name type="common">European freshwater eel</name>
    <name type="synonym">Muraena anguilla</name>
    <dbReference type="NCBI Taxonomy" id="7936"/>
    <lineage>
        <taxon>Eukaryota</taxon>
        <taxon>Metazoa</taxon>
        <taxon>Chordata</taxon>
        <taxon>Craniata</taxon>
        <taxon>Vertebrata</taxon>
        <taxon>Euteleostomi</taxon>
        <taxon>Actinopterygii</taxon>
        <taxon>Neopterygii</taxon>
        <taxon>Teleostei</taxon>
        <taxon>Anguilliformes</taxon>
        <taxon>Anguillidae</taxon>
        <taxon>Anguilla</taxon>
    </lineage>
</organism>
<dbReference type="EMBL" id="GBXM01064662">
    <property type="protein sequence ID" value="JAH43915.1"/>
    <property type="molecule type" value="Transcribed_RNA"/>
</dbReference>
<dbReference type="AlphaFoldDB" id="A0A0E9STE5"/>
<reference evidence="1" key="1">
    <citation type="submission" date="2014-11" db="EMBL/GenBank/DDBJ databases">
        <authorList>
            <person name="Amaro Gonzalez C."/>
        </authorList>
    </citation>
    <scope>NUCLEOTIDE SEQUENCE</scope>
</reference>
<accession>A0A0E9STE5</accession>